<feature type="transmembrane region" description="Helical" evidence="7">
    <location>
        <begin position="96"/>
        <end position="118"/>
    </location>
</feature>
<dbReference type="AlphaFoldDB" id="A0A1V6UFW6"/>
<feature type="transmembrane region" description="Helical" evidence="7">
    <location>
        <begin position="49"/>
        <end position="70"/>
    </location>
</feature>
<feature type="transmembrane region" description="Helical" evidence="7">
    <location>
        <begin position="12"/>
        <end position="37"/>
    </location>
</feature>
<feature type="compositionally biased region" description="Polar residues" evidence="6">
    <location>
        <begin position="349"/>
        <end position="368"/>
    </location>
</feature>
<dbReference type="PANTHER" id="PTHR33048">
    <property type="entry name" value="PTH11-LIKE INTEGRAL MEMBRANE PROTEIN (AFU_ORTHOLOGUE AFUA_5G11245)"/>
    <property type="match status" value="1"/>
</dbReference>
<evidence type="ECO:0000313" key="9">
    <source>
        <dbReference type="EMBL" id="OQE37327.1"/>
    </source>
</evidence>
<feature type="transmembrane region" description="Helical" evidence="7">
    <location>
        <begin position="209"/>
        <end position="230"/>
    </location>
</feature>
<evidence type="ECO:0000256" key="5">
    <source>
        <dbReference type="ARBA" id="ARBA00038359"/>
    </source>
</evidence>
<evidence type="ECO:0000256" key="7">
    <source>
        <dbReference type="SAM" id="Phobius"/>
    </source>
</evidence>
<evidence type="ECO:0000256" key="6">
    <source>
        <dbReference type="SAM" id="MobiDB-lite"/>
    </source>
</evidence>
<sequence length="368" mass="40744">MALGQNPPNANISWRIYVGTIVSIIPATISVILRFVARNISHAGLWWDDYTIAVSLGEVVNWGMAALRWAQIPLYDYGHHAQYITPEKLIGFGKSFVAVQLLYFTNAVLTKTSLLFLFYRIFGVVRGFRWALWVSGLMVVAYFIVCSITSIVGCSPVSKAWKTSEPGHCINEVAFFRWNGVGNMILDFLVLCLPLPMAWRVKTTTRQKCILSGIFLLGGFVCIVSIIRIVSFESAVLADPTYTSIGPATWSSVEQSVGIICACLPTLRPLFRRLYGSSRVASSRSTSPALGSQDRSSLSGRMSQGDEETRIIGFGSPQHYKRRTSSHGLDGTRPYRSPTFDETQERPDSQVSQTDGMNRPVSATRSFG</sequence>
<keyword evidence="3 7" id="KW-1133">Transmembrane helix</keyword>
<dbReference type="GO" id="GO:0016020">
    <property type="term" value="C:membrane"/>
    <property type="evidence" value="ECO:0007669"/>
    <property type="project" value="UniProtKB-SubCell"/>
</dbReference>
<dbReference type="PANTHER" id="PTHR33048:SF47">
    <property type="entry name" value="INTEGRAL MEMBRANE PROTEIN-RELATED"/>
    <property type="match status" value="1"/>
</dbReference>
<name>A0A1V6UFW6_9EURO</name>
<evidence type="ECO:0000256" key="1">
    <source>
        <dbReference type="ARBA" id="ARBA00004141"/>
    </source>
</evidence>
<keyword evidence="2 7" id="KW-0812">Transmembrane</keyword>
<accession>A0A1V6UFW6</accession>
<comment type="similarity">
    <text evidence="5">Belongs to the SAT4 family.</text>
</comment>
<comment type="subcellular location">
    <subcellularLocation>
        <location evidence="1">Membrane</location>
        <topology evidence="1">Multi-pass membrane protein</topology>
    </subcellularLocation>
</comment>
<proteinExistence type="inferred from homology"/>
<dbReference type="Pfam" id="PF20684">
    <property type="entry name" value="Fung_rhodopsin"/>
    <property type="match status" value="1"/>
</dbReference>
<dbReference type="Proteomes" id="UP000191500">
    <property type="component" value="Unassembled WGS sequence"/>
</dbReference>
<keyword evidence="10" id="KW-1185">Reference proteome</keyword>
<evidence type="ECO:0000313" key="10">
    <source>
        <dbReference type="Proteomes" id="UP000191500"/>
    </source>
</evidence>
<gene>
    <name evidence="9" type="ORF">PENCOP_c010G03362</name>
</gene>
<dbReference type="InterPro" id="IPR052337">
    <property type="entry name" value="SAT4-like"/>
</dbReference>
<feature type="compositionally biased region" description="Polar residues" evidence="6">
    <location>
        <begin position="288"/>
        <end position="302"/>
    </location>
</feature>
<keyword evidence="4 7" id="KW-0472">Membrane</keyword>
<dbReference type="EMBL" id="MDDG01000010">
    <property type="protein sequence ID" value="OQE37327.1"/>
    <property type="molecule type" value="Genomic_DNA"/>
</dbReference>
<feature type="transmembrane region" description="Helical" evidence="7">
    <location>
        <begin position="178"/>
        <end position="197"/>
    </location>
</feature>
<evidence type="ECO:0000256" key="2">
    <source>
        <dbReference type="ARBA" id="ARBA00022692"/>
    </source>
</evidence>
<evidence type="ECO:0000259" key="8">
    <source>
        <dbReference type="Pfam" id="PF20684"/>
    </source>
</evidence>
<dbReference type="InterPro" id="IPR049326">
    <property type="entry name" value="Rhodopsin_dom_fungi"/>
</dbReference>
<feature type="domain" description="Rhodopsin" evidence="8">
    <location>
        <begin position="33"/>
        <end position="273"/>
    </location>
</feature>
<organism evidence="9 10">
    <name type="scientific">Penicillium coprophilum</name>
    <dbReference type="NCBI Taxonomy" id="36646"/>
    <lineage>
        <taxon>Eukaryota</taxon>
        <taxon>Fungi</taxon>
        <taxon>Dikarya</taxon>
        <taxon>Ascomycota</taxon>
        <taxon>Pezizomycotina</taxon>
        <taxon>Eurotiomycetes</taxon>
        <taxon>Eurotiomycetidae</taxon>
        <taxon>Eurotiales</taxon>
        <taxon>Aspergillaceae</taxon>
        <taxon>Penicillium</taxon>
    </lineage>
</organism>
<feature type="region of interest" description="Disordered" evidence="6">
    <location>
        <begin position="282"/>
        <end position="368"/>
    </location>
</feature>
<protein>
    <recommendedName>
        <fullName evidence="8">Rhodopsin domain-containing protein</fullName>
    </recommendedName>
</protein>
<evidence type="ECO:0000256" key="3">
    <source>
        <dbReference type="ARBA" id="ARBA00022989"/>
    </source>
</evidence>
<feature type="transmembrane region" description="Helical" evidence="7">
    <location>
        <begin position="130"/>
        <end position="158"/>
    </location>
</feature>
<comment type="caution">
    <text evidence="9">The sequence shown here is derived from an EMBL/GenBank/DDBJ whole genome shotgun (WGS) entry which is preliminary data.</text>
</comment>
<evidence type="ECO:0000256" key="4">
    <source>
        <dbReference type="ARBA" id="ARBA00023136"/>
    </source>
</evidence>
<reference evidence="10" key="1">
    <citation type="journal article" date="2017" name="Nat. Microbiol.">
        <title>Global analysis of biosynthetic gene clusters reveals vast potential of secondary metabolite production in Penicillium species.</title>
        <authorList>
            <person name="Nielsen J.C."/>
            <person name="Grijseels S."/>
            <person name="Prigent S."/>
            <person name="Ji B."/>
            <person name="Dainat J."/>
            <person name="Nielsen K.F."/>
            <person name="Frisvad J.C."/>
            <person name="Workman M."/>
            <person name="Nielsen J."/>
        </authorList>
    </citation>
    <scope>NUCLEOTIDE SEQUENCE [LARGE SCALE GENOMIC DNA]</scope>
    <source>
        <strain evidence="10">IBT 31321</strain>
    </source>
</reference>
<dbReference type="STRING" id="36646.A0A1V6UFW6"/>